<dbReference type="InterPro" id="IPR051910">
    <property type="entry name" value="ComF/GntX_DNA_util-trans"/>
</dbReference>
<evidence type="ECO:0000313" key="5">
    <source>
        <dbReference type="Proteomes" id="UP000544872"/>
    </source>
</evidence>
<reference evidence="4 5" key="1">
    <citation type="submission" date="2020-08" db="EMBL/GenBank/DDBJ databases">
        <title>Genomic Encyclopedia of Type Strains, Phase IV (KMG-IV): sequencing the most valuable type-strain genomes for metagenomic binning, comparative biology and taxonomic classification.</title>
        <authorList>
            <person name="Goeker M."/>
        </authorList>
    </citation>
    <scope>NUCLEOTIDE SEQUENCE [LARGE SCALE GENOMIC DNA]</scope>
    <source>
        <strain evidence="4 5">DSM 11590</strain>
    </source>
</reference>
<dbReference type="EMBL" id="JACIIX010000004">
    <property type="protein sequence ID" value="MBB6209957.1"/>
    <property type="molecule type" value="Genomic_DNA"/>
</dbReference>
<dbReference type="InterPro" id="IPR000836">
    <property type="entry name" value="PRTase_dom"/>
</dbReference>
<evidence type="ECO:0000313" key="4">
    <source>
        <dbReference type="EMBL" id="MBB6209957.1"/>
    </source>
</evidence>
<dbReference type="PANTHER" id="PTHR47505:SF1">
    <property type="entry name" value="DNA UTILIZATION PROTEIN YHGH"/>
    <property type="match status" value="1"/>
</dbReference>
<accession>A0A7X0DN79</accession>
<name>A0A7X0DN79_NOVIT</name>
<comment type="caution">
    <text evidence="4">The sequence shown here is derived from an EMBL/GenBank/DDBJ whole genome shotgun (WGS) entry which is preliminary data.</text>
</comment>
<dbReference type="Proteomes" id="UP000544872">
    <property type="component" value="Unassembled WGS sequence"/>
</dbReference>
<feature type="domain" description="Double zinc ribbon" evidence="3">
    <location>
        <begin position="13"/>
        <end position="68"/>
    </location>
</feature>
<dbReference type="AlphaFoldDB" id="A0A7X0DN79"/>
<dbReference type="Gene3D" id="3.40.50.2020">
    <property type="match status" value="1"/>
</dbReference>
<dbReference type="SUPFAM" id="SSF53271">
    <property type="entry name" value="PRTase-like"/>
    <property type="match status" value="1"/>
</dbReference>
<comment type="similarity">
    <text evidence="1">Belongs to the ComF/GntX family.</text>
</comment>
<gene>
    <name evidence="4" type="ORF">FHS48_001367</name>
</gene>
<sequence length="239" mass="25869">MLSPVRPILRFALSLIMPHRCLRCGETVGAAPGLCAVCFSKVDFLGEEGCPCCGVSVPQPGLLCGACLKQPPVWSRARSAFSYTPASRDLILRFKHADATHMAPVLAAWLHRAGGALLPEADLLVPVPLHWRRLFFRRYNQSALLARHLSALCGVPADVTVLKRIRHTTPQGTLRRGQRQDNVRTAFRVTVPSRVAGKRIVLLDDVLTTGATVSACARALRAAGAADVAVLTLARVMRP</sequence>
<protein>
    <submittedName>
        <fullName evidence="4">ComF family protein</fullName>
    </submittedName>
</protein>
<dbReference type="RefSeq" id="WP_184262689.1">
    <property type="nucleotide sequence ID" value="NZ_JACIIX010000004.1"/>
</dbReference>
<organism evidence="4 5">
    <name type="scientific">Novispirillum itersonii</name>
    <name type="common">Aquaspirillum itersonii</name>
    <dbReference type="NCBI Taxonomy" id="189"/>
    <lineage>
        <taxon>Bacteria</taxon>
        <taxon>Pseudomonadati</taxon>
        <taxon>Pseudomonadota</taxon>
        <taxon>Alphaproteobacteria</taxon>
        <taxon>Rhodospirillales</taxon>
        <taxon>Novispirillaceae</taxon>
        <taxon>Novispirillum</taxon>
    </lineage>
</organism>
<dbReference type="PANTHER" id="PTHR47505">
    <property type="entry name" value="DNA UTILIZATION PROTEIN YHGH"/>
    <property type="match status" value="1"/>
</dbReference>
<keyword evidence="5" id="KW-1185">Reference proteome</keyword>
<dbReference type="InterPro" id="IPR029057">
    <property type="entry name" value="PRTase-like"/>
</dbReference>
<dbReference type="Pfam" id="PF18912">
    <property type="entry name" value="DZR_2"/>
    <property type="match status" value="1"/>
</dbReference>
<evidence type="ECO:0000259" key="2">
    <source>
        <dbReference type="Pfam" id="PF00156"/>
    </source>
</evidence>
<dbReference type="CDD" id="cd06223">
    <property type="entry name" value="PRTases_typeI"/>
    <property type="match status" value="1"/>
</dbReference>
<evidence type="ECO:0000259" key="3">
    <source>
        <dbReference type="Pfam" id="PF18912"/>
    </source>
</evidence>
<dbReference type="Pfam" id="PF00156">
    <property type="entry name" value="Pribosyltran"/>
    <property type="match status" value="1"/>
</dbReference>
<dbReference type="InterPro" id="IPR044005">
    <property type="entry name" value="DZR_2"/>
</dbReference>
<proteinExistence type="inferred from homology"/>
<feature type="domain" description="Phosphoribosyltransferase" evidence="2">
    <location>
        <begin position="145"/>
        <end position="235"/>
    </location>
</feature>
<evidence type="ECO:0000256" key="1">
    <source>
        <dbReference type="ARBA" id="ARBA00008007"/>
    </source>
</evidence>